<dbReference type="AlphaFoldDB" id="S3DVH4"/>
<gene>
    <name evidence="3" type="ORF">GLAREA_03350</name>
</gene>
<name>S3DVH4_GLAL2</name>
<sequence>MSLLTGTGKPRVILGLMTFGEGEDAAGSGARIFTLDKFNEALDYFQAEGYNEVDTARSYVDGNQEAFTKKAHWKERGLTLATKVYPTPAGKHKAEVITAEFETSLKELGTDCVDIFYLHAADRSVPFQETLAAVDKLHKQGKFVQLGLSNFTAFEVAEVVMHCKYNNWVRPTVYQGMYNCITRSLERDLIPACKRYGLDVVVYNPIAGGLFSGKYKTSDIPSEGRFSDSSRIGKMYRARYYNDSTFEALALVEPVVEKHGLTMVEVALRWVANHSKLNVKDGNDGIIIGVSSVDQLKQNLKGCEAGPLPEEVVEALDKAWKIAEKNTPNYYHLDLKYTYDTRKALFDV</sequence>
<protein>
    <submittedName>
        <fullName evidence="3">NAD(P)-linked oxidoreductase</fullName>
    </submittedName>
</protein>
<dbReference type="GeneID" id="19462405"/>
<dbReference type="KEGG" id="glz:GLAREA_03350"/>
<dbReference type="InterPro" id="IPR036812">
    <property type="entry name" value="NAD(P)_OxRdtase_dom_sf"/>
</dbReference>
<evidence type="ECO:0000259" key="2">
    <source>
        <dbReference type="Pfam" id="PF00248"/>
    </source>
</evidence>
<dbReference type="eggNOG" id="ENOG502QU2T">
    <property type="taxonomic scope" value="Eukaryota"/>
</dbReference>
<dbReference type="PANTHER" id="PTHR43364">
    <property type="entry name" value="NADH-SPECIFIC METHYLGLYOXAL REDUCTASE-RELATED"/>
    <property type="match status" value="1"/>
</dbReference>
<keyword evidence="1" id="KW-0560">Oxidoreductase</keyword>
<dbReference type="SUPFAM" id="SSF51430">
    <property type="entry name" value="NAD(P)-linked oxidoreductase"/>
    <property type="match status" value="1"/>
</dbReference>
<dbReference type="OrthoDB" id="2310150at2759"/>
<dbReference type="EMBL" id="KE145363">
    <property type="protein sequence ID" value="EPE30383.1"/>
    <property type="molecule type" value="Genomic_DNA"/>
</dbReference>
<reference evidence="3 4" key="1">
    <citation type="journal article" date="2013" name="BMC Genomics">
        <title>Genomics-driven discovery of the pneumocandin biosynthetic gene cluster in the fungus Glarea lozoyensis.</title>
        <authorList>
            <person name="Chen L."/>
            <person name="Yue Q."/>
            <person name="Zhang X."/>
            <person name="Xiang M."/>
            <person name="Wang C."/>
            <person name="Li S."/>
            <person name="Che Y."/>
            <person name="Ortiz-Lopez F.J."/>
            <person name="Bills G.F."/>
            <person name="Liu X."/>
            <person name="An Z."/>
        </authorList>
    </citation>
    <scope>NUCLEOTIDE SEQUENCE [LARGE SCALE GENOMIC DNA]</scope>
    <source>
        <strain evidence="4">ATCC 20868 / MF5171</strain>
    </source>
</reference>
<dbReference type="GO" id="GO:0016491">
    <property type="term" value="F:oxidoreductase activity"/>
    <property type="evidence" value="ECO:0007669"/>
    <property type="project" value="UniProtKB-KW"/>
</dbReference>
<dbReference type="Pfam" id="PF00248">
    <property type="entry name" value="Aldo_ket_red"/>
    <property type="match status" value="1"/>
</dbReference>
<dbReference type="HOGENOM" id="CLU_023205_1_1_1"/>
<dbReference type="PANTHER" id="PTHR43364:SF4">
    <property type="entry name" value="NAD(P)-LINKED OXIDOREDUCTASE SUPERFAMILY PROTEIN"/>
    <property type="match status" value="1"/>
</dbReference>
<proteinExistence type="predicted"/>
<dbReference type="Proteomes" id="UP000016922">
    <property type="component" value="Unassembled WGS sequence"/>
</dbReference>
<evidence type="ECO:0000256" key="1">
    <source>
        <dbReference type="ARBA" id="ARBA00023002"/>
    </source>
</evidence>
<dbReference type="InterPro" id="IPR023210">
    <property type="entry name" value="NADP_OxRdtase_dom"/>
</dbReference>
<accession>S3DVH4</accession>
<keyword evidence="4" id="KW-1185">Reference proteome</keyword>
<dbReference type="Gene3D" id="3.20.20.100">
    <property type="entry name" value="NADP-dependent oxidoreductase domain"/>
    <property type="match status" value="1"/>
</dbReference>
<organism evidence="3 4">
    <name type="scientific">Glarea lozoyensis (strain ATCC 20868 / MF5171)</name>
    <dbReference type="NCBI Taxonomy" id="1116229"/>
    <lineage>
        <taxon>Eukaryota</taxon>
        <taxon>Fungi</taxon>
        <taxon>Dikarya</taxon>
        <taxon>Ascomycota</taxon>
        <taxon>Pezizomycotina</taxon>
        <taxon>Leotiomycetes</taxon>
        <taxon>Helotiales</taxon>
        <taxon>Helotiaceae</taxon>
        <taxon>Glarea</taxon>
    </lineage>
</organism>
<dbReference type="InterPro" id="IPR050523">
    <property type="entry name" value="AKR_Detox_Biosynth"/>
</dbReference>
<dbReference type="RefSeq" id="XP_008081794.1">
    <property type="nucleotide sequence ID" value="XM_008083603.1"/>
</dbReference>
<dbReference type="CDD" id="cd19075">
    <property type="entry name" value="AKR_AKR7A1-5"/>
    <property type="match status" value="1"/>
</dbReference>
<evidence type="ECO:0000313" key="3">
    <source>
        <dbReference type="EMBL" id="EPE30383.1"/>
    </source>
</evidence>
<evidence type="ECO:0000313" key="4">
    <source>
        <dbReference type="Proteomes" id="UP000016922"/>
    </source>
</evidence>
<feature type="domain" description="NADP-dependent oxidoreductase" evidence="2">
    <location>
        <begin position="12"/>
        <end position="320"/>
    </location>
</feature>
<dbReference type="OMA" id="NYWHGDL"/>